<organism evidence="2 3">
    <name type="scientific">Dactylosporangium fulvum</name>
    <dbReference type="NCBI Taxonomy" id="53359"/>
    <lineage>
        <taxon>Bacteria</taxon>
        <taxon>Bacillati</taxon>
        <taxon>Actinomycetota</taxon>
        <taxon>Actinomycetes</taxon>
        <taxon>Micromonosporales</taxon>
        <taxon>Micromonosporaceae</taxon>
        <taxon>Dactylosporangium</taxon>
    </lineage>
</organism>
<feature type="transmembrane region" description="Helical" evidence="1">
    <location>
        <begin position="12"/>
        <end position="45"/>
    </location>
</feature>
<dbReference type="Proteomes" id="UP001059617">
    <property type="component" value="Chromosome"/>
</dbReference>
<evidence type="ECO:0000313" key="3">
    <source>
        <dbReference type="Proteomes" id="UP001059617"/>
    </source>
</evidence>
<keyword evidence="1" id="KW-0472">Membrane</keyword>
<dbReference type="RefSeq" id="WP_259858622.1">
    <property type="nucleotide sequence ID" value="NZ_BAAAST010000058.1"/>
</dbReference>
<keyword evidence="1" id="KW-1133">Transmembrane helix</keyword>
<reference evidence="2" key="2">
    <citation type="submission" date="2022-09" db="EMBL/GenBank/DDBJ databases">
        <title>Biosynthetic gene clusters of Dactylosporangioum fulvum.</title>
        <authorList>
            <person name="Caradec T."/>
        </authorList>
    </citation>
    <scope>NUCLEOTIDE SEQUENCE</scope>
    <source>
        <strain evidence="2">NRRL B-16292</strain>
    </source>
</reference>
<dbReference type="EMBL" id="CP073720">
    <property type="protein sequence ID" value="UWP80859.1"/>
    <property type="molecule type" value="Genomic_DNA"/>
</dbReference>
<protein>
    <submittedName>
        <fullName evidence="2">Uncharacterized protein</fullName>
    </submittedName>
</protein>
<proteinExistence type="predicted"/>
<sequence>MRRRSADRVGRHVLILALAAGGLLAAATVGVAPGSVVLVVPLLLVLLA</sequence>
<evidence type="ECO:0000256" key="1">
    <source>
        <dbReference type="SAM" id="Phobius"/>
    </source>
</evidence>
<reference evidence="2" key="1">
    <citation type="submission" date="2021-04" db="EMBL/GenBank/DDBJ databases">
        <authorList>
            <person name="Hartkoorn R.C."/>
            <person name="Beaudoing E."/>
            <person name="Hot D."/>
        </authorList>
    </citation>
    <scope>NUCLEOTIDE SEQUENCE</scope>
    <source>
        <strain evidence="2">NRRL B-16292</strain>
    </source>
</reference>
<gene>
    <name evidence="2" type="ORF">Dfulv_37875</name>
</gene>
<keyword evidence="3" id="KW-1185">Reference proteome</keyword>
<accession>A0ABY5VUQ3</accession>
<name>A0ABY5VUQ3_9ACTN</name>
<keyword evidence="1" id="KW-0812">Transmembrane</keyword>
<evidence type="ECO:0000313" key="2">
    <source>
        <dbReference type="EMBL" id="UWP80859.1"/>
    </source>
</evidence>